<dbReference type="OMA" id="TESCDEW"/>
<dbReference type="EC" id="3.1.2.4" evidence="2"/>
<gene>
    <name evidence="4" type="ORF">C5167_012781</name>
</gene>
<comment type="catalytic activity">
    <reaction evidence="2">
        <text>3-hydroxy-2-methylpropanoyl-CoA + H2O = 3-hydroxy-2-methylpropanoate + CoA + H(+)</text>
        <dbReference type="Rhea" id="RHEA:20888"/>
        <dbReference type="ChEBI" id="CHEBI:11805"/>
        <dbReference type="ChEBI" id="CHEBI:15377"/>
        <dbReference type="ChEBI" id="CHEBI:15378"/>
        <dbReference type="ChEBI" id="CHEBI:57287"/>
        <dbReference type="ChEBI" id="CHEBI:57340"/>
        <dbReference type="EC" id="3.1.2.4"/>
    </reaction>
</comment>
<dbReference type="Proteomes" id="UP000316621">
    <property type="component" value="Chromosome 3"/>
</dbReference>
<name>A0A4Y7IYH6_PAPSO</name>
<reference evidence="4 5" key="1">
    <citation type="journal article" date="2018" name="Science">
        <title>The opium poppy genome and morphinan production.</title>
        <authorList>
            <person name="Guo L."/>
            <person name="Winzer T."/>
            <person name="Yang X."/>
            <person name="Li Y."/>
            <person name="Ning Z."/>
            <person name="He Z."/>
            <person name="Teodor R."/>
            <person name="Lu Y."/>
            <person name="Bowser T.A."/>
            <person name="Graham I.A."/>
            <person name="Ye K."/>
        </authorList>
    </citation>
    <scope>NUCLEOTIDE SEQUENCE [LARGE SCALE GENOMIC DNA]</scope>
    <source>
        <strain evidence="5">cv. HN1</strain>
        <tissue evidence="4">Leaves</tissue>
    </source>
</reference>
<dbReference type="Gramene" id="RZC53933">
    <property type="protein sequence ID" value="RZC53933"/>
    <property type="gene ID" value="C5167_012781"/>
</dbReference>
<dbReference type="Gene3D" id="3.90.226.10">
    <property type="entry name" value="2-enoyl-CoA Hydratase, Chain A, domain 1"/>
    <property type="match status" value="1"/>
</dbReference>
<evidence type="ECO:0000313" key="5">
    <source>
        <dbReference type="Proteomes" id="UP000316621"/>
    </source>
</evidence>
<evidence type="ECO:0000256" key="2">
    <source>
        <dbReference type="RuleBase" id="RU369070"/>
    </source>
</evidence>
<proteinExistence type="inferred from homology"/>
<protein>
    <recommendedName>
        <fullName evidence="2">3-hydroxyisobutyryl-CoA hydrolase</fullName>
        <shortName evidence="2">HIB-CoA hydrolase</shortName>
        <shortName evidence="2">HIBYL-CoA-H</shortName>
        <ecNumber evidence="2">3.1.2.4</ecNumber>
    </recommendedName>
    <alternativeName>
        <fullName evidence="2">3-hydroxyisobutyryl-coenzyme A hydrolase</fullName>
    </alternativeName>
</protein>
<dbReference type="GO" id="GO:0006574">
    <property type="term" value="P:L-valine catabolic process"/>
    <property type="evidence" value="ECO:0007669"/>
    <property type="project" value="UniProtKB-UniRule"/>
</dbReference>
<comment type="pathway">
    <text evidence="2">Amino-acid degradation; L-valine degradation.</text>
</comment>
<dbReference type="AlphaFoldDB" id="A0A4Y7IYH6"/>
<dbReference type="InterPro" id="IPR045004">
    <property type="entry name" value="ECH_dom"/>
</dbReference>
<accession>A0A4Y7IYH6</accession>
<dbReference type="PANTHER" id="PTHR43176">
    <property type="entry name" value="3-HYDROXYISOBUTYRYL-COA HYDROLASE-RELATED"/>
    <property type="match status" value="1"/>
</dbReference>
<sequence length="407" mass="45781">MNHLSKCLQRTARSSIHRYNHHSRCFSAQPILNTHDDDYQNQVLVEGSARSRAAILNRPETLNALTTSMAVRLKNLYESWEDNYDIGFIVMKGKGRAFSAGSDVVTLSRLLNQGKVQACKEFFGILYRFVYLLGTYVKPHVAIMDGITMGAGAGVSLPGSFRLVTDKTVFATPECQLGFHPDAGGSYYLSRLPGHLGEYLALTGGRLNGVDMIACGLATHYIFNERLAWIEDRLAKLITDDSSVINSSLEQYGDIVYPNKESVLRRMEIIDTCFGQDTVEEIIEALENEASLTTHDEWYTRTLKKLKAASPLSLKVSLRSVREGRFQTLDKCLAREYRTSLKVISGQFSNDFSEGVRARLVDKDYTPKWDPPSLKDVSRDMVDSYFNPLGDFEPELELPTSVREPYI</sequence>
<dbReference type="InterPro" id="IPR029045">
    <property type="entry name" value="ClpP/crotonase-like_dom_sf"/>
</dbReference>
<dbReference type="STRING" id="3469.A0A4Y7IYH6"/>
<comment type="similarity">
    <text evidence="2">Belongs to the enoyl-CoA hydratase/isomerase family.</text>
</comment>
<dbReference type="PANTHER" id="PTHR43176:SF14">
    <property type="entry name" value="SMALL RIBOSOMAL SUBUNIT PROTEIN MS47"/>
    <property type="match status" value="1"/>
</dbReference>
<dbReference type="Pfam" id="PF16113">
    <property type="entry name" value="ECH_2"/>
    <property type="match status" value="1"/>
</dbReference>
<organism evidence="4 5">
    <name type="scientific">Papaver somniferum</name>
    <name type="common">Opium poppy</name>
    <dbReference type="NCBI Taxonomy" id="3469"/>
    <lineage>
        <taxon>Eukaryota</taxon>
        <taxon>Viridiplantae</taxon>
        <taxon>Streptophyta</taxon>
        <taxon>Embryophyta</taxon>
        <taxon>Tracheophyta</taxon>
        <taxon>Spermatophyta</taxon>
        <taxon>Magnoliopsida</taxon>
        <taxon>Ranunculales</taxon>
        <taxon>Papaveraceae</taxon>
        <taxon>Papaveroideae</taxon>
        <taxon>Papaver</taxon>
    </lineage>
</organism>
<dbReference type="SUPFAM" id="SSF52096">
    <property type="entry name" value="ClpP/crotonase"/>
    <property type="match status" value="1"/>
</dbReference>
<dbReference type="NCBIfam" id="NF004127">
    <property type="entry name" value="PRK05617.1"/>
    <property type="match status" value="1"/>
</dbReference>
<dbReference type="CDD" id="cd06558">
    <property type="entry name" value="crotonase-like"/>
    <property type="match status" value="1"/>
</dbReference>
<dbReference type="OrthoDB" id="16820at2759"/>
<dbReference type="InterPro" id="IPR032259">
    <property type="entry name" value="HIBYL-CoA-H"/>
</dbReference>
<evidence type="ECO:0000256" key="1">
    <source>
        <dbReference type="ARBA" id="ARBA00022801"/>
    </source>
</evidence>
<feature type="domain" description="Enoyl-CoA hydratase/isomerase" evidence="3">
    <location>
        <begin position="52"/>
        <end position="386"/>
    </location>
</feature>
<dbReference type="FunFam" id="3.90.226.10:FF:000027">
    <property type="entry name" value="Probable 3-hydroxyisobutyryl-CoA hydrolase 2"/>
    <property type="match status" value="1"/>
</dbReference>
<dbReference type="GO" id="GO:0003860">
    <property type="term" value="F:3-hydroxyisobutyryl-CoA hydrolase activity"/>
    <property type="evidence" value="ECO:0007669"/>
    <property type="project" value="UniProtKB-UniRule"/>
</dbReference>
<evidence type="ECO:0000259" key="3">
    <source>
        <dbReference type="Pfam" id="PF16113"/>
    </source>
</evidence>
<keyword evidence="1 2" id="KW-0378">Hydrolase</keyword>
<comment type="function">
    <text evidence="2">Hydrolyzes 3-hydroxyisobutyryl-CoA (HIBYL-CoA), a saline catabolite. Has high activity toward isobutyryl-CoA. Could be an isobutyryl-CoA dehydrogenase that functions in valine catabolism.</text>
</comment>
<evidence type="ECO:0000313" key="4">
    <source>
        <dbReference type="EMBL" id="RZC53933.1"/>
    </source>
</evidence>
<dbReference type="EMBL" id="CM010717">
    <property type="protein sequence ID" value="RZC53933.1"/>
    <property type="molecule type" value="Genomic_DNA"/>
</dbReference>
<keyword evidence="5" id="KW-1185">Reference proteome</keyword>